<evidence type="ECO:0008006" key="3">
    <source>
        <dbReference type="Google" id="ProtNLM"/>
    </source>
</evidence>
<reference evidence="1 2" key="1">
    <citation type="submission" date="2024-06" db="EMBL/GenBank/DDBJ databases">
        <title>Genomics of switchgrass bacterial isolates.</title>
        <authorList>
            <person name="Shade A."/>
        </authorList>
    </citation>
    <scope>NUCLEOTIDE SEQUENCE [LARGE SCALE GENOMIC DNA]</scope>
    <source>
        <strain evidence="1 2">PvP084</strain>
    </source>
</reference>
<comment type="caution">
    <text evidence="1">The sequence shown here is derived from an EMBL/GenBank/DDBJ whole genome shotgun (WGS) entry which is preliminary data.</text>
</comment>
<dbReference type="Proteomes" id="UP001549119">
    <property type="component" value="Unassembled WGS sequence"/>
</dbReference>
<dbReference type="InterPro" id="IPR025915">
    <property type="entry name" value="Phage_gp49_66"/>
</dbReference>
<gene>
    <name evidence="1" type="ORF">ABIC20_005328</name>
</gene>
<dbReference type="RefSeq" id="WP_245364417.1">
    <property type="nucleotide sequence ID" value="NZ_JBEPNV010000001.1"/>
</dbReference>
<proteinExistence type="predicted"/>
<accession>A0ABV2NNC0</accession>
<keyword evidence="2" id="KW-1185">Reference proteome</keyword>
<evidence type="ECO:0000313" key="1">
    <source>
        <dbReference type="EMBL" id="MET3868019.1"/>
    </source>
</evidence>
<organism evidence="1 2">
    <name type="scientific">Methylobacterium radiotolerans</name>
    <dbReference type="NCBI Taxonomy" id="31998"/>
    <lineage>
        <taxon>Bacteria</taxon>
        <taxon>Pseudomonadati</taxon>
        <taxon>Pseudomonadota</taxon>
        <taxon>Alphaproteobacteria</taxon>
        <taxon>Hyphomicrobiales</taxon>
        <taxon>Methylobacteriaceae</taxon>
        <taxon>Methylobacterium</taxon>
    </lineage>
</organism>
<dbReference type="Pfam" id="PF13876">
    <property type="entry name" value="Phage_gp49_66"/>
    <property type="match status" value="1"/>
</dbReference>
<dbReference type="EMBL" id="JBEPNW010000002">
    <property type="protein sequence ID" value="MET3868019.1"/>
    <property type="molecule type" value="Genomic_DNA"/>
</dbReference>
<name>A0ABV2NNC0_9HYPH</name>
<protein>
    <recommendedName>
        <fullName evidence="3">Phage protein (N4 Gp49/phage Sf6 gene 66) family protein</fullName>
    </recommendedName>
</protein>
<sequence length="190" mass="20465">MPQYTKKPVTIEAVQFLAGEQPSELGADVASGRVRYVEDGTALIDTLEGSMIARPGDWIIRGVKGELYPCKPDIFAASYMPASREADATGKPAITRAEADASLSAAPAPRVTLESLEAKVASAEYFRSKTLTICILTLANGFTIVGKSACASPENYSQALGERYAYDDAFRQIWAFEGYLLRQSLADAGR</sequence>
<evidence type="ECO:0000313" key="2">
    <source>
        <dbReference type="Proteomes" id="UP001549119"/>
    </source>
</evidence>